<dbReference type="OrthoDB" id="5985073at2759"/>
<evidence type="ECO:0000313" key="3">
    <source>
        <dbReference type="EMBL" id="EKD16379.1"/>
    </source>
</evidence>
<reference evidence="3 4" key="1">
    <citation type="journal article" date="2012" name="BMC Genomics">
        <title>Sequencing the genome of Marssonina brunnea reveals fungus-poplar co-evolution.</title>
        <authorList>
            <person name="Zhu S."/>
            <person name="Cao Y.-Z."/>
            <person name="Jiang C."/>
            <person name="Tan B.-Y."/>
            <person name="Wang Z."/>
            <person name="Feng S."/>
            <person name="Zhang L."/>
            <person name="Su X.-H."/>
            <person name="Brejova B."/>
            <person name="Vinar T."/>
            <person name="Xu M."/>
            <person name="Wang M.-X."/>
            <person name="Zhang S.-G."/>
            <person name="Huang M.-R."/>
            <person name="Wu R."/>
            <person name="Zhou Y."/>
        </authorList>
    </citation>
    <scope>NUCLEOTIDE SEQUENCE [LARGE SCALE GENOMIC DNA]</scope>
    <source>
        <strain evidence="3 4">MB_m1</strain>
    </source>
</reference>
<dbReference type="STRING" id="1072389.K1XUI1"/>
<accession>K1XUI1</accession>
<keyword evidence="2" id="KW-0472">Membrane</keyword>
<dbReference type="Proteomes" id="UP000006753">
    <property type="component" value="Unassembled WGS sequence"/>
</dbReference>
<proteinExistence type="predicted"/>
<dbReference type="PANTHER" id="PTHR34883">
    <property type="entry name" value="SERINE-RICH PROTEIN, PUTATIVE-RELATED-RELATED"/>
    <property type="match status" value="1"/>
</dbReference>
<keyword evidence="2" id="KW-0812">Transmembrane</keyword>
<dbReference type="Gene3D" id="2.60.40.420">
    <property type="entry name" value="Cupredoxins - blue copper proteins"/>
    <property type="match status" value="1"/>
</dbReference>
<dbReference type="eggNOG" id="ENOG502S40X">
    <property type="taxonomic scope" value="Eukaryota"/>
</dbReference>
<name>K1XUI1_MARBU</name>
<dbReference type="EMBL" id="JH921439">
    <property type="protein sequence ID" value="EKD16379.1"/>
    <property type="molecule type" value="Genomic_DNA"/>
</dbReference>
<dbReference type="CDD" id="cd00920">
    <property type="entry name" value="Cupredoxin"/>
    <property type="match status" value="1"/>
</dbReference>
<keyword evidence="2" id="KW-1133">Transmembrane helix</keyword>
<dbReference type="SUPFAM" id="SSF49503">
    <property type="entry name" value="Cupredoxins"/>
    <property type="match status" value="1"/>
</dbReference>
<dbReference type="HOGENOM" id="CLU_503505_0_0_1"/>
<sequence length="541" mass="56422">MTSTKPNPSGTSSASMASYSFHEPDATAFSDRPAFGGTCYSPIPSASHVKVTAYDSSSVTATSIWTATATNAQAFAYPIEGYALGVAAVKSVLTVGDTVLTVTGSSPQASNTVAATYTVLAGTNPAFTPNSVSADVGDTVVVQFTSGNHSLTESTFDHPCVGLSGGHDSGYMANVNNAIVPTPQYSFNISQSTSQWFHSKQAGECGDGMVLALNPSNEQTAVLFRQNAISQNGTSSNSSSSTSTGVKVGASIGAVAGVVIFLGLIFFFFRRHRRKNRAASSDEAQHMDPDAAAGNMGRSSYADTEIGSQQFKELKPVVPPKGVGEEMHGWSRPNELGTPGGMFEPVEMMQPPVPPVEIYTPMDGNINYPTHNPAESSPACRQAREGEEEHVLSGTQQHRVPGDALRHRDQVVEAVVAEVLSEGDGEVQTHRVEAGEAEEAVGFDAALAAGLEDGEDEEGNSGVGVTAVAVKVLGTLSWVQSDLAVVGDAEAPDHLVEFDDELGEEGECAGLLLLGEELLVAIWEGVVGGLEGEDCVGERSS</sequence>
<evidence type="ECO:0000256" key="1">
    <source>
        <dbReference type="SAM" id="MobiDB-lite"/>
    </source>
</evidence>
<keyword evidence="4" id="KW-1185">Reference proteome</keyword>
<organism evidence="3 4">
    <name type="scientific">Marssonina brunnea f. sp. multigermtubi (strain MB_m1)</name>
    <name type="common">Marssonina leaf spot fungus</name>
    <dbReference type="NCBI Taxonomy" id="1072389"/>
    <lineage>
        <taxon>Eukaryota</taxon>
        <taxon>Fungi</taxon>
        <taxon>Dikarya</taxon>
        <taxon>Ascomycota</taxon>
        <taxon>Pezizomycotina</taxon>
        <taxon>Leotiomycetes</taxon>
        <taxon>Helotiales</taxon>
        <taxon>Drepanopezizaceae</taxon>
        <taxon>Drepanopeziza</taxon>
    </lineage>
</organism>
<feature type="region of interest" description="Disordered" evidence="1">
    <location>
        <begin position="277"/>
        <end position="300"/>
    </location>
</feature>
<dbReference type="InParanoid" id="K1XUI1"/>
<evidence type="ECO:0000313" key="4">
    <source>
        <dbReference type="Proteomes" id="UP000006753"/>
    </source>
</evidence>
<evidence type="ECO:0000256" key="2">
    <source>
        <dbReference type="SAM" id="Phobius"/>
    </source>
</evidence>
<protein>
    <submittedName>
        <fullName evidence="3">Serine-threonine rich protein</fullName>
    </submittedName>
</protein>
<feature type="transmembrane region" description="Helical" evidence="2">
    <location>
        <begin position="248"/>
        <end position="269"/>
    </location>
</feature>
<dbReference type="KEGG" id="mbe:MBM_05673"/>
<dbReference type="PANTHER" id="PTHR34883:SF4">
    <property type="entry name" value="CUPREDOXIN"/>
    <property type="match status" value="1"/>
</dbReference>
<dbReference type="InterPro" id="IPR052953">
    <property type="entry name" value="Ser-rich/MCO-related"/>
</dbReference>
<dbReference type="InterPro" id="IPR008972">
    <property type="entry name" value="Cupredoxin"/>
</dbReference>
<gene>
    <name evidence="3" type="ORF">MBM_05673</name>
</gene>
<dbReference type="AlphaFoldDB" id="K1XUI1"/>